<evidence type="ECO:0000256" key="3">
    <source>
        <dbReference type="ARBA" id="ARBA00023163"/>
    </source>
</evidence>
<keyword evidence="2" id="KW-0238">DNA-binding</keyword>
<accession>A0A268ETX9</accession>
<comment type="caution">
    <text evidence="6">The sequence shown here is derived from an EMBL/GenBank/DDBJ whole genome shotgun (WGS) entry which is preliminary data.</text>
</comment>
<dbReference type="Proteomes" id="UP000435177">
    <property type="component" value="Unassembled WGS sequence"/>
</dbReference>
<dbReference type="SUPFAM" id="SSF46689">
    <property type="entry name" value="Homeodomain-like"/>
    <property type="match status" value="2"/>
</dbReference>
<reference evidence="6 7" key="1">
    <citation type="submission" date="2017-07" db="EMBL/GenBank/DDBJ databases">
        <title>Isolation and whole genome analysis of endospore-forming bacteria from heroin.</title>
        <authorList>
            <person name="Kalinowski J."/>
            <person name="Ahrens B."/>
            <person name="Al-Dilaimi A."/>
            <person name="Winkler A."/>
            <person name="Wibberg D."/>
            <person name="Schleenbecker U."/>
            <person name="Ruckert C."/>
            <person name="Wolfel R."/>
            <person name="Grass G."/>
        </authorList>
    </citation>
    <scope>NUCLEOTIDE SEQUENCE [LARGE SCALE GENOMIC DNA]</scope>
    <source>
        <strain evidence="6 7">7537-G1</strain>
    </source>
</reference>
<dbReference type="Gene3D" id="1.10.10.60">
    <property type="entry name" value="Homeodomain-like"/>
    <property type="match status" value="2"/>
</dbReference>
<dbReference type="GO" id="GO:0003700">
    <property type="term" value="F:DNA-binding transcription factor activity"/>
    <property type="evidence" value="ECO:0007669"/>
    <property type="project" value="InterPro"/>
</dbReference>
<evidence type="ECO:0000313" key="6">
    <source>
        <dbReference type="EMBL" id="PAD76579.1"/>
    </source>
</evidence>
<dbReference type="RefSeq" id="WP_095265370.1">
    <property type="nucleotide sequence ID" value="NZ_NPBY01000036.1"/>
</dbReference>
<evidence type="ECO:0000313" key="7">
    <source>
        <dbReference type="Proteomes" id="UP000215596"/>
    </source>
</evidence>
<organism evidence="6 7">
    <name type="scientific">Paenibacillus campinasensis</name>
    <dbReference type="NCBI Taxonomy" id="66347"/>
    <lineage>
        <taxon>Bacteria</taxon>
        <taxon>Bacillati</taxon>
        <taxon>Bacillota</taxon>
        <taxon>Bacilli</taxon>
        <taxon>Bacillales</taxon>
        <taxon>Paenibacillaceae</taxon>
        <taxon>Paenibacillus</taxon>
    </lineage>
</organism>
<dbReference type="PROSITE" id="PS01124">
    <property type="entry name" value="HTH_ARAC_FAMILY_2"/>
    <property type="match status" value="1"/>
</dbReference>
<dbReference type="Proteomes" id="UP000215596">
    <property type="component" value="Unassembled WGS sequence"/>
</dbReference>
<evidence type="ECO:0000256" key="1">
    <source>
        <dbReference type="ARBA" id="ARBA00023015"/>
    </source>
</evidence>
<keyword evidence="1" id="KW-0805">Transcription regulation</keyword>
<reference evidence="5 8" key="2">
    <citation type="submission" date="2019-11" db="EMBL/GenBank/DDBJ databases">
        <title>Draft genome sequences of five Paenibacillus species of dairy origin.</title>
        <authorList>
            <person name="Olajide A.M."/>
            <person name="Chen S."/>
            <person name="Lapointe G."/>
        </authorList>
    </citation>
    <scope>NUCLEOTIDE SEQUENCE [LARGE SCALE GENOMIC DNA]</scope>
    <source>
        <strain evidence="5 8">3CS1</strain>
    </source>
</reference>
<sequence length="274" mass="31419">MDIIHLCHLSESDLHLPVYLTSAGQWNHQDPVHRPDGFASYQWLMILSGEGAVHVDERIYSAKAGQAICLFPNVPHRYHAIQEPWKLMFISMEGSLCPTLLAQAGIMKSGVYNILNADKMQADLANIITGAGSNDNHTNLECSKLLYSLLLDIPSHIHATQHTRHQHFERLQPVTRYIKEHCHQPLTIQLLAEQAGITPQYLCLLFKKAFNIRPMEYVNRERIQFSKELMVLEPQLQIQEIASRSGFEHTSYYCTVFKRLEGISPEKFKKSHSY</sequence>
<dbReference type="AlphaFoldDB" id="A0A268ETX9"/>
<dbReference type="InterPro" id="IPR018060">
    <property type="entry name" value="HTH_AraC"/>
</dbReference>
<evidence type="ECO:0000256" key="2">
    <source>
        <dbReference type="ARBA" id="ARBA00023125"/>
    </source>
</evidence>
<dbReference type="SMART" id="SM00342">
    <property type="entry name" value="HTH_ARAC"/>
    <property type="match status" value="1"/>
</dbReference>
<dbReference type="Pfam" id="PF12833">
    <property type="entry name" value="HTH_18"/>
    <property type="match status" value="1"/>
</dbReference>
<dbReference type="GO" id="GO:0043565">
    <property type="term" value="F:sequence-specific DNA binding"/>
    <property type="evidence" value="ECO:0007669"/>
    <property type="project" value="InterPro"/>
</dbReference>
<dbReference type="OrthoDB" id="185320at2"/>
<dbReference type="PANTHER" id="PTHR43280:SF2">
    <property type="entry name" value="HTH-TYPE TRANSCRIPTIONAL REGULATOR EXSA"/>
    <property type="match status" value="1"/>
</dbReference>
<dbReference type="Gene3D" id="2.60.120.280">
    <property type="entry name" value="Regulatory protein AraC"/>
    <property type="match status" value="1"/>
</dbReference>
<dbReference type="InterPro" id="IPR037923">
    <property type="entry name" value="HTH-like"/>
</dbReference>
<proteinExistence type="predicted"/>
<keyword evidence="8" id="KW-1185">Reference proteome</keyword>
<dbReference type="EMBL" id="NPBY01000036">
    <property type="protein sequence ID" value="PAD76579.1"/>
    <property type="molecule type" value="Genomic_DNA"/>
</dbReference>
<gene>
    <name evidence="6" type="ORF">CHH67_11700</name>
    <name evidence="5" type="ORF">GNP94_17025</name>
</gene>
<dbReference type="PROSITE" id="PS00041">
    <property type="entry name" value="HTH_ARAC_FAMILY_1"/>
    <property type="match status" value="1"/>
</dbReference>
<dbReference type="PANTHER" id="PTHR43280">
    <property type="entry name" value="ARAC-FAMILY TRANSCRIPTIONAL REGULATOR"/>
    <property type="match status" value="1"/>
</dbReference>
<feature type="domain" description="HTH araC/xylS-type" evidence="4">
    <location>
        <begin position="172"/>
        <end position="271"/>
    </location>
</feature>
<evidence type="ECO:0000313" key="5">
    <source>
        <dbReference type="EMBL" id="MUG67695.1"/>
    </source>
</evidence>
<dbReference type="InterPro" id="IPR018062">
    <property type="entry name" value="HTH_AraC-typ_CS"/>
</dbReference>
<dbReference type="EMBL" id="WOAA01000016">
    <property type="protein sequence ID" value="MUG67695.1"/>
    <property type="molecule type" value="Genomic_DNA"/>
</dbReference>
<protein>
    <submittedName>
        <fullName evidence="5">Helix-turn-helix domain-containing protein</fullName>
    </submittedName>
</protein>
<dbReference type="InterPro" id="IPR003313">
    <property type="entry name" value="AraC-bd"/>
</dbReference>
<evidence type="ECO:0000313" key="8">
    <source>
        <dbReference type="Proteomes" id="UP000435177"/>
    </source>
</evidence>
<evidence type="ECO:0000259" key="4">
    <source>
        <dbReference type="PROSITE" id="PS01124"/>
    </source>
</evidence>
<dbReference type="Pfam" id="PF02311">
    <property type="entry name" value="AraC_binding"/>
    <property type="match status" value="1"/>
</dbReference>
<dbReference type="InterPro" id="IPR009057">
    <property type="entry name" value="Homeodomain-like_sf"/>
</dbReference>
<keyword evidence="3" id="KW-0804">Transcription</keyword>
<dbReference type="SUPFAM" id="SSF51215">
    <property type="entry name" value="Regulatory protein AraC"/>
    <property type="match status" value="1"/>
</dbReference>
<name>A0A268ETX9_9BACL</name>